<evidence type="ECO:0000259" key="5">
    <source>
        <dbReference type="PROSITE" id="PS50949"/>
    </source>
</evidence>
<name>A0AAW9JL05_CARML</name>
<dbReference type="InterPro" id="IPR011663">
    <property type="entry name" value="UTRA"/>
</dbReference>
<dbReference type="PRINTS" id="PR00035">
    <property type="entry name" value="HTHGNTR"/>
</dbReference>
<keyword evidence="2" id="KW-0805">Transcription regulation</keyword>
<dbReference type="PROSITE" id="PS50949">
    <property type="entry name" value="HTH_GNTR"/>
    <property type="match status" value="1"/>
</dbReference>
<dbReference type="SMART" id="SM00345">
    <property type="entry name" value="HTH_GNTR"/>
    <property type="match status" value="1"/>
</dbReference>
<dbReference type="InterPro" id="IPR036388">
    <property type="entry name" value="WH-like_DNA-bd_sf"/>
</dbReference>
<dbReference type="PANTHER" id="PTHR44846:SF5">
    <property type="entry name" value="HTH-TYPE TRANSCRIPTIONAL REGULATOR GMUR"/>
    <property type="match status" value="1"/>
</dbReference>
<dbReference type="SUPFAM" id="SSF64288">
    <property type="entry name" value="Chorismate lyase-like"/>
    <property type="match status" value="1"/>
</dbReference>
<dbReference type="CDD" id="cd07377">
    <property type="entry name" value="WHTH_GntR"/>
    <property type="match status" value="1"/>
</dbReference>
<dbReference type="Pfam" id="PF00392">
    <property type="entry name" value="GntR"/>
    <property type="match status" value="1"/>
</dbReference>
<dbReference type="SUPFAM" id="SSF46785">
    <property type="entry name" value="Winged helix' DNA-binding domain"/>
    <property type="match status" value="1"/>
</dbReference>
<dbReference type="SMART" id="SM00866">
    <property type="entry name" value="UTRA"/>
    <property type="match status" value="1"/>
</dbReference>
<dbReference type="GO" id="GO:0003700">
    <property type="term" value="F:DNA-binding transcription factor activity"/>
    <property type="evidence" value="ECO:0007669"/>
    <property type="project" value="InterPro"/>
</dbReference>
<dbReference type="InterPro" id="IPR050679">
    <property type="entry name" value="Bact_HTH_transcr_reg"/>
</dbReference>
<evidence type="ECO:0000256" key="1">
    <source>
        <dbReference type="ARBA" id="ARBA00022491"/>
    </source>
</evidence>
<keyword evidence="3" id="KW-0238">DNA-binding</keyword>
<dbReference type="PANTHER" id="PTHR44846">
    <property type="entry name" value="MANNOSYL-D-GLYCERATE TRANSPORT/METABOLISM SYSTEM REPRESSOR MNGR-RELATED"/>
    <property type="match status" value="1"/>
</dbReference>
<dbReference type="InterPro" id="IPR000524">
    <property type="entry name" value="Tscrpt_reg_HTH_GntR"/>
</dbReference>
<evidence type="ECO:0000313" key="6">
    <source>
        <dbReference type="EMBL" id="MDZ5757220.1"/>
    </source>
</evidence>
<gene>
    <name evidence="6" type="ORF">RAK27_00955</name>
</gene>
<dbReference type="Proteomes" id="UP001290462">
    <property type="component" value="Unassembled WGS sequence"/>
</dbReference>
<sequence>MAKYSQIADEIRKRILAGRYAVDHALPDQGKLATEFETSRITIKKAIELLVVEGLVYSRQGSGTYVRKNALEMSKLDSKMDEYVGVTHQLADRSTITSQILHFDVRFPTDIEAEKLMLTKTQPVYAIDRLRLLSGEPFLIEHTIMPVDVIPNITKEILLNSIYHYIKGELGLKFGGANQHIRADKPNELDQKYLKCAQDDPVLEIDQVVYLTDGVPFEYSQTRHRYDQGDILVVTINSV</sequence>
<keyword evidence="4" id="KW-0804">Transcription</keyword>
<comment type="caution">
    <text evidence="6">The sequence shown here is derived from an EMBL/GenBank/DDBJ whole genome shotgun (WGS) entry which is preliminary data.</text>
</comment>
<dbReference type="Gene3D" id="1.10.10.10">
    <property type="entry name" value="Winged helix-like DNA-binding domain superfamily/Winged helix DNA-binding domain"/>
    <property type="match status" value="1"/>
</dbReference>
<evidence type="ECO:0000256" key="3">
    <source>
        <dbReference type="ARBA" id="ARBA00023125"/>
    </source>
</evidence>
<evidence type="ECO:0000256" key="4">
    <source>
        <dbReference type="ARBA" id="ARBA00023163"/>
    </source>
</evidence>
<feature type="domain" description="HTH gntR-type" evidence="5">
    <location>
        <begin position="1"/>
        <end position="69"/>
    </location>
</feature>
<reference evidence="6" key="1">
    <citation type="submission" date="2023-08" db="EMBL/GenBank/DDBJ databases">
        <title>Genomic characterization of piscicolin 126 produced by Carnobacterium maltaromaticum CM22 strain isolated from salmon (Salmo salar).</title>
        <authorList>
            <person name="Gonzalez-Gragera E."/>
            <person name="Garcia-Lopez J.D."/>
            <person name="Teso-Perez C."/>
            <person name="Gimenez-Hernandez I."/>
            <person name="Peralta-Sanchez J.M."/>
            <person name="Valdivia E."/>
            <person name="Montalban-Lopez M."/>
            <person name="Martin-Platero A.M."/>
            <person name="Banos A."/>
            <person name="Martinez-Bueno M."/>
        </authorList>
    </citation>
    <scope>NUCLEOTIDE SEQUENCE</scope>
    <source>
        <strain evidence="6">CM22</strain>
    </source>
</reference>
<dbReference type="Pfam" id="PF07702">
    <property type="entry name" value="UTRA"/>
    <property type="match status" value="1"/>
</dbReference>
<keyword evidence="1" id="KW-0678">Repressor</keyword>
<dbReference type="Gene3D" id="3.40.1410.10">
    <property type="entry name" value="Chorismate lyase-like"/>
    <property type="match status" value="1"/>
</dbReference>
<dbReference type="RefSeq" id="WP_322808278.1">
    <property type="nucleotide sequence ID" value="NZ_CP185245.1"/>
</dbReference>
<dbReference type="GO" id="GO:0045892">
    <property type="term" value="P:negative regulation of DNA-templated transcription"/>
    <property type="evidence" value="ECO:0007669"/>
    <property type="project" value="TreeGrafter"/>
</dbReference>
<protein>
    <submittedName>
        <fullName evidence="6">GntR family transcriptional regulator</fullName>
    </submittedName>
</protein>
<proteinExistence type="predicted"/>
<accession>A0AAW9JL05</accession>
<dbReference type="EMBL" id="JAVBVO010000001">
    <property type="protein sequence ID" value="MDZ5757220.1"/>
    <property type="molecule type" value="Genomic_DNA"/>
</dbReference>
<evidence type="ECO:0000313" key="7">
    <source>
        <dbReference type="Proteomes" id="UP001290462"/>
    </source>
</evidence>
<dbReference type="FunFam" id="3.40.1410.10:FF:000008">
    <property type="entry name" value="Transcriptional regulator, GntR family"/>
    <property type="match status" value="1"/>
</dbReference>
<dbReference type="GO" id="GO:0003677">
    <property type="term" value="F:DNA binding"/>
    <property type="evidence" value="ECO:0007669"/>
    <property type="project" value="UniProtKB-KW"/>
</dbReference>
<evidence type="ECO:0000256" key="2">
    <source>
        <dbReference type="ARBA" id="ARBA00023015"/>
    </source>
</evidence>
<organism evidence="6 7">
    <name type="scientific">Carnobacterium maltaromaticum</name>
    <name type="common">Carnobacterium piscicola</name>
    <dbReference type="NCBI Taxonomy" id="2751"/>
    <lineage>
        <taxon>Bacteria</taxon>
        <taxon>Bacillati</taxon>
        <taxon>Bacillota</taxon>
        <taxon>Bacilli</taxon>
        <taxon>Lactobacillales</taxon>
        <taxon>Carnobacteriaceae</taxon>
        <taxon>Carnobacterium</taxon>
    </lineage>
</organism>
<dbReference type="InterPro" id="IPR036390">
    <property type="entry name" value="WH_DNA-bd_sf"/>
</dbReference>
<dbReference type="AlphaFoldDB" id="A0AAW9JL05"/>
<dbReference type="InterPro" id="IPR028978">
    <property type="entry name" value="Chorismate_lyase_/UTRA_dom_sf"/>
</dbReference>